<keyword evidence="1" id="KW-0472">Membrane</keyword>
<sequence length="52" mass="6096">MKTLELILFVVGLLSFPYGMRELWNEFRGRTRMVLLTVSVVLFVAETFFLLV</sequence>
<reference evidence="3" key="1">
    <citation type="journal article" date="2014" name="Int. J. Syst. Evol. Microbiol.">
        <title>Complete genome sequence of Corynebacterium casei LMG S-19264T (=DSM 44701T), isolated from a smear-ripened cheese.</title>
        <authorList>
            <consortium name="US DOE Joint Genome Institute (JGI-PGF)"/>
            <person name="Walter F."/>
            <person name="Albersmeier A."/>
            <person name="Kalinowski J."/>
            <person name="Ruckert C."/>
        </authorList>
    </citation>
    <scope>NUCLEOTIDE SEQUENCE</scope>
    <source>
        <strain evidence="3">JCM 31740</strain>
    </source>
</reference>
<proteinExistence type="predicted"/>
<feature type="transmembrane region" description="Helical" evidence="1">
    <location>
        <begin position="6"/>
        <end position="24"/>
    </location>
</feature>
<evidence type="ECO:0000313" key="4">
    <source>
        <dbReference type="Proteomes" id="UP000276741"/>
    </source>
</evidence>
<dbReference type="EMBL" id="BMQS01000007">
    <property type="protein sequence ID" value="GGT93939.1"/>
    <property type="molecule type" value="Genomic_DNA"/>
</dbReference>
<accession>A0A348B2X0</accession>
<evidence type="ECO:0000313" key="3">
    <source>
        <dbReference type="EMBL" id="GGT93939.1"/>
    </source>
</evidence>
<feature type="transmembrane region" description="Helical" evidence="1">
    <location>
        <begin position="33"/>
        <end position="51"/>
    </location>
</feature>
<name>A0A348B2X0_9CREN</name>
<organism evidence="2 4">
    <name type="scientific">Sulfodiicoccus acidiphilus</name>
    <dbReference type="NCBI Taxonomy" id="1670455"/>
    <lineage>
        <taxon>Archaea</taxon>
        <taxon>Thermoproteota</taxon>
        <taxon>Thermoprotei</taxon>
        <taxon>Sulfolobales</taxon>
        <taxon>Sulfolobaceae</taxon>
        <taxon>Sulfodiicoccus</taxon>
    </lineage>
</organism>
<dbReference type="EMBL" id="AP018553">
    <property type="protein sequence ID" value="BBD72522.1"/>
    <property type="molecule type" value="Genomic_DNA"/>
</dbReference>
<dbReference type="GeneID" id="43516645"/>
<protein>
    <submittedName>
        <fullName evidence="2">Uncharacterized protein</fullName>
    </submittedName>
</protein>
<dbReference type="KEGG" id="sacd:HS1genome_0911"/>
<dbReference type="Proteomes" id="UP000616143">
    <property type="component" value="Unassembled WGS sequence"/>
</dbReference>
<gene>
    <name evidence="3" type="ORF">GCM10007116_09590</name>
    <name evidence="2" type="ORF">HS1genome_0911</name>
</gene>
<dbReference type="AlphaFoldDB" id="A0A348B2X0"/>
<reference evidence="3" key="4">
    <citation type="submission" date="2020-09" db="EMBL/GenBank/DDBJ databases">
        <authorList>
            <person name="Sun Q."/>
            <person name="Ohkuma M."/>
        </authorList>
    </citation>
    <scope>NUCLEOTIDE SEQUENCE</scope>
    <source>
        <strain evidence="3">JCM 31740</strain>
    </source>
</reference>
<reference evidence="2" key="3">
    <citation type="journal article" date="2019" name="BMC Res. Notes">
        <title>Complete genome sequence of the Sulfodiicoccus acidiphilus strain HS-1T, the first crenarchaeon that lacks polB3, isolated from an acidic hot spring in Ohwaku-dani, Hakone, Japan.</title>
        <authorList>
            <person name="Sakai H.D."/>
            <person name="Kurosawa N."/>
        </authorList>
    </citation>
    <scope>NUCLEOTIDE SEQUENCE</scope>
    <source>
        <strain evidence="2">HS-1</strain>
    </source>
</reference>
<keyword evidence="1" id="KW-1133">Transmembrane helix</keyword>
<dbReference type="OrthoDB" id="34427at2157"/>
<evidence type="ECO:0000313" key="2">
    <source>
        <dbReference type="EMBL" id="BBD72522.1"/>
    </source>
</evidence>
<evidence type="ECO:0000256" key="1">
    <source>
        <dbReference type="SAM" id="Phobius"/>
    </source>
</evidence>
<keyword evidence="1" id="KW-0812">Transmembrane</keyword>
<keyword evidence="4" id="KW-1185">Reference proteome</keyword>
<dbReference type="RefSeq" id="WP_158613719.1">
    <property type="nucleotide sequence ID" value="NZ_AP018553.1"/>
</dbReference>
<reference evidence="4" key="2">
    <citation type="submission" date="2018-04" db="EMBL/GenBank/DDBJ databases">
        <title>Complete genome sequence of Sulfodiicoccus acidiphilus strain HS-1.</title>
        <authorList>
            <person name="Sakai H.D."/>
            <person name="Kurosawa N."/>
        </authorList>
    </citation>
    <scope>NUCLEOTIDE SEQUENCE [LARGE SCALE GENOMIC DNA]</scope>
    <source>
        <strain evidence="4">HS-1</strain>
    </source>
</reference>
<dbReference type="Proteomes" id="UP000276741">
    <property type="component" value="Chromosome"/>
</dbReference>